<dbReference type="InterPro" id="IPR036188">
    <property type="entry name" value="FAD/NAD-bd_sf"/>
</dbReference>
<dbReference type="SUPFAM" id="SSF51905">
    <property type="entry name" value="FAD/NAD(P)-binding domain"/>
    <property type="match status" value="1"/>
</dbReference>
<dbReference type="Gene3D" id="3.50.50.60">
    <property type="entry name" value="FAD/NAD(P)-binding domain"/>
    <property type="match status" value="1"/>
</dbReference>
<dbReference type="STRING" id="1381753.V2X8N2"/>
<accession>V2X8N2</accession>
<sequence length="598" mass="65924">MGGIISQLRLSIEAFITISRAYRKLSGRIQQSPGIPVQGPSIPYWTIPPSPIAHHGAGSKVPEYADVVIIGSGITGTSVARELLNQCEQVPLQVVMLEARDACSGATARNGGHLTPILYAGYSDLKKKHGKQAAQKIIYFRLAHLTELLQVAKDENLLEDSQARKVQTFNVFFDKDFYEDHKEDLKAYLEDFPEMRSKWETIDGEQAIEGLQFSERVKGVISTEAGAIHPYRFVTGILSRLIQLTSFRYELFTHTPCTSIQTVQSSGSILYVLETPNGTIRTPHVVHATNAWSSHLLEPMRGKIVPARGNMTAQRPGQGLGNATLSTDPDSASWLGSRSFIFYPGNTENRFDYLTQQPPSSSSSSSFPSPSGEFMFGGGFVQGGFAERAFFEEVGNTDDRDWNLGVSAYLSGALSVYFGNWWGQEGTSSSTIKLPGPIAEGRVIKCWSGIIGISADGMPWVGRVPSQVSGRPSVTEGLRPHRKQHGENEFKPYSDVASMKMNQVHENLISEPSTILASPGEWIAAGFTGEGMVHAWLSGKALALMMLGKDSKPSKPYYRWSNPFRAAEKIREHELSGWFPDNFRVSVKRWKKANIADL</sequence>
<dbReference type="InterPro" id="IPR006076">
    <property type="entry name" value="FAD-dep_OxRdtase"/>
</dbReference>
<name>V2X8N2_MONRO</name>
<protein>
    <submittedName>
        <fullName evidence="2">Fad dependent</fullName>
    </submittedName>
</protein>
<dbReference type="EMBL" id="AWSO01000074">
    <property type="protein sequence ID" value="ESK95553.1"/>
    <property type="molecule type" value="Genomic_DNA"/>
</dbReference>
<feature type="domain" description="FAD dependent oxidoreductase" evidence="1">
    <location>
        <begin position="66"/>
        <end position="543"/>
    </location>
</feature>
<evidence type="ECO:0000259" key="1">
    <source>
        <dbReference type="Pfam" id="PF01266"/>
    </source>
</evidence>
<dbReference type="PANTHER" id="PTHR13847:SF213">
    <property type="entry name" value="DEPENDENT OXIDOREDUCTASE, PUTATIVE-RELATED"/>
    <property type="match status" value="1"/>
</dbReference>
<gene>
    <name evidence="2" type="ORF">Moror_12627</name>
</gene>
<evidence type="ECO:0000313" key="3">
    <source>
        <dbReference type="Proteomes" id="UP000017559"/>
    </source>
</evidence>
<dbReference type="Pfam" id="PF01266">
    <property type="entry name" value="DAO"/>
    <property type="match status" value="1"/>
</dbReference>
<dbReference type="OrthoDB" id="429143at2759"/>
<dbReference type="Proteomes" id="UP000017559">
    <property type="component" value="Unassembled WGS sequence"/>
</dbReference>
<proteinExistence type="predicted"/>
<dbReference type="GO" id="GO:0005737">
    <property type="term" value="C:cytoplasm"/>
    <property type="evidence" value="ECO:0007669"/>
    <property type="project" value="TreeGrafter"/>
</dbReference>
<reference evidence="2 3" key="1">
    <citation type="journal article" date="2014" name="BMC Genomics">
        <title>Genome and secretome analysis of the hemibiotrophic fungal pathogen, Moniliophthora roreri, which causes frosty pod rot disease of cacao: mechanisms of the biotrophic and necrotrophic phases.</title>
        <authorList>
            <person name="Meinhardt L.W."/>
            <person name="Costa G.G.L."/>
            <person name="Thomazella D.P.T."/>
            <person name="Teixeira P.J.P.L."/>
            <person name="Carazzolle M.F."/>
            <person name="Schuster S.C."/>
            <person name="Carlson J.E."/>
            <person name="Guiltinan M.J."/>
            <person name="Mieczkowski P."/>
            <person name="Farmer A."/>
            <person name="Ramaraj T."/>
            <person name="Crozier J."/>
            <person name="Davis R.E."/>
            <person name="Shao J."/>
            <person name="Melnick R.L."/>
            <person name="Pereira G.A.G."/>
            <person name="Bailey B.A."/>
        </authorList>
    </citation>
    <scope>NUCLEOTIDE SEQUENCE [LARGE SCALE GENOMIC DNA]</scope>
    <source>
        <strain evidence="2 3">MCA 2997</strain>
    </source>
</reference>
<dbReference type="KEGG" id="mrr:Moror_12627"/>
<dbReference type="PANTHER" id="PTHR13847">
    <property type="entry name" value="SARCOSINE DEHYDROGENASE-RELATED"/>
    <property type="match status" value="1"/>
</dbReference>
<dbReference type="AlphaFoldDB" id="V2X8N2"/>
<dbReference type="Gene3D" id="3.30.9.10">
    <property type="entry name" value="D-Amino Acid Oxidase, subunit A, domain 2"/>
    <property type="match status" value="1"/>
</dbReference>
<evidence type="ECO:0000313" key="2">
    <source>
        <dbReference type="EMBL" id="ESK95553.1"/>
    </source>
</evidence>
<dbReference type="HOGENOM" id="CLU_022730_2_1_1"/>
<keyword evidence="3" id="KW-1185">Reference proteome</keyword>
<comment type="caution">
    <text evidence="2">The sequence shown here is derived from an EMBL/GenBank/DDBJ whole genome shotgun (WGS) entry which is preliminary data.</text>
</comment>
<organism evidence="2 3">
    <name type="scientific">Moniliophthora roreri (strain MCA 2997)</name>
    <name type="common">Cocoa frosty pod rot fungus</name>
    <name type="synonym">Crinipellis roreri</name>
    <dbReference type="NCBI Taxonomy" id="1381753"/>
    <lineage>
        <taxon>Eukaryota</taxon>
        <taxon>Fungi</taxon>
        <taxon>Dikarya</taxon>
        <taxon>Basidiomycota</taxon>
        <taxon>Agaricomycotina</taxon>
        <taxon>Agaricomycetes</taxon>
        <taxon>Agaricomycetidae</taxon>
        <taxon>Agaricales</taxon>
        <taxon>Marasmiineae</taxon>
        <taxon>Marasmiaceae</taxon>
        <taxon>Moniliophthora</taxon>
    </lineage>
</organism>